<dbReference type="GO" id="GO:0008270">
    <property type="term" value="F:zinc ion binding"/>
    <property type="evidence" value="ECO:0007669"/>
    <property type="project" value="InterPro"/>
</dbReference>
<dbReference type="SUPFAM" id="SSF57701">
    <property type="entry name" value="Zn2/Cys6 DNA-binding domain"/>
    <property type="match status" value="1"/>
</dbReference>
<dbReference type="InterPro" id="IPR036864">
    <property type="entry name" value="Zn2-C6_fun-type_DNA-bd_sf"/>
</dbReference>
<feature type="compositionally biased region" description="Pro residues" evidence="2">
    <location>
        <begin position="1"/>
        <end position="11"/>
    </location>
</feature>
<gene>
    <name evidence="4" type="primary">LYS14</name>
    <name evidence="4" type="ORF">CTA1_6231</name>
</gene>
<dbReference type="STRING" id="1306861.A0A4U6XKD7"/>
<dbReference type="PANTHER" id="PTHR47784:SF4">
    <property type="entry name" value="ZN(II)2CYS6 TRANSCRIPTION FACTOR (EUROFUNG)"/>
    <property type="match status" value="1"/>
</dbReference>
<feature type="domain" description="Zn(2)-C6 fungal-type" evidence="3">
    <location>
        <begin position="48"/>
        <end position="78"/>
    </location>
</feature>
<feature type="compositionally biased region" description="Basic residues" evidence="2">
    <location>
        <begin position="39"/>
        <end position="52"/>
    </location>
</feature>
<dbReference type="SMART" id="SM00066">
    <property type="entry name" value="GAL4"/>
    <property type="match status" value="1"/>
</dbReference>
<evidence type="ECO:0000256" key="2">
    <source>
        <dbReference type="SAM" id="MobiDB-lite"/>
    </source>
</evidence>
<keyword evidence="5" id="KW-1185">Reference proteome</keyword>
<dbReference type="CDD" id="cd00067">
    <property type="entry name" value="GAL4"/>
    <property type="match status" value="1"/>
</dbReference>
<sequence length="478" mass="52038">MAPQTRNPPAPALGAGGSANGGDTARSTPDTTAADIKPRRAHRKSRNGCRECKRRHVKCDETRPTCVNCGTAERHCSYLDSLPAASARSPSAPSVPAKRSFVVVAGHSPASSGGIGGGGGGNISSRSSSSCNNTLIETGGIPAVASSPSVTAVVNDFIMRSDVDRQVTSSADGQFFTLEHMRLLHHLETNMDVFMCADDLTKPLVDMNLECALNAPYLMDVLLGLSALHMADLHPDPDRADHYRHQAAQLQTRALVLFNEAKEDVSDDTCIPMFLFSSTLGAHLLCDTLRANRHDFNAFLDRFAGYLDLHRGVSAVTSRSWHVIRESGAKRFVDFLESRRSDAAPARCEVDILHRMLDRQQADLGPASLRACRDAAETLRHSYAIYRTITAERSAHQSASVMAFGVRVTTGFINVLRQRRPEALVILAFYAVLLHWCRGFWIFADAGEFLIRAVASHLGDYWSEWLAFPLSVLGGHAG</sequence>
<comment type="caution">
    <text evidence="4">The sequence shown here is derived from an EMBL/GenBank/DDBJ whole genome shotgun (WGS) entry which is preliminary data.</text>
</comment>
<dbReference type="Proteomes" id="UP000310108">
    <property type="component" value="Unassembled WGS sequence"/>
</dbReference>
<dbReference type="InterPro" id="IPR053157">
    <property type="entry name" value="Sterol_Uptake_Regulator"/>
</dbReference>
<dbReference type="AlphaFoldDB" id="A0A4U6XKD7"/>
<dbReference type="PROSITE" id="PS50048">
    <property type="entry name" value="ZN2_CY6_FUNGAL_2"/>
    <property type="match status" value="1"/>
</dbReference>
<protein>
    <submittedName>
        <fullName evidence="4">Lysine biosynthesis regulatory protein LYS14</fullName>
    </submittedName>
</protein>
<evidence type="ECO:0000313" key="4">
    <source>
        <dbReference type="EMBL" id="TKW56192.1"/>
    </source>
</evidence>
<name>A0A4U6XKD7_9PEZI</name>
<dbReference type="Pfam" id="PF00172">
    <property type="entry name" value="Zn_clus"/>
    <property type="match status" value="1"/>
</dbReference>
<dbReference type="Gene3D" id="4.10.240.10">
    <property type="entry name" value="Zn(2)-C6 fungal-type DNA-binding domain"/>
    <property type="match status" value="1"/>
</dbReference>
<evidence type="ECO:0000259" key="3">
    <source>
        <dbReference type="PROSITE" id="PS50048"/>
    </source>
</evidence>
<reference evidence="4 5" key="1">
    <citation type="journal article" date="2019" name="PLoS ONE">
        <title>Comparative genome analysis indicates high evolutionary potential of pathogenicity genes in Colletotrichum tanaceti.</title>
        <authorList>
            <person name="Lelwala R.V."/>
            <person name="Korhonen P.K."/>
            <person name="Young N.D."/>
            <person name="Scott J.B."/>
            <person name="Ades P.A."/>
            <person name="Gasser R.B."/>
            <person name="Taylor P.W.J."/>
        </authorList>
    </citation>
    <scope>NUCLEOTIDE SEQUENCE [LARGE SCALE GENOMIC DNA]</scope>
    <source>
        <strain evidence="4">BRIP57314</strain>
    </source>
</reference>
<keyword evidence="1" id="KW-0539">Nucleus</keyword>
<dbReference type="PANTHER" id="PTHR47784">
    <property type="entry name" value="STEROL UPTAKE CONTROL PROTEIN 2"/>
    <property type="match status" value="1"/>
</dbReference>
<dbReference type="InterPro" id="IPR001138">
    <property type="entry name" value="Zn2Cys6_DnaBD"/>
</dbReference>
<proteinExistence type="predicted"/>
<dbReference type="PROSITE" id="PS00463">
    <property type="entry name" value="ZN2_CY6_FUNGAL_1"/>
    <property type="match status" value="1"/>
</dbReference>
<dbReference type="EMBL" id="PJEX01000075">
    <property type="protein sequence ID" value="TKW56192.1"/>
    <property type="molecule type" value="Genomic_DNA"/>
</dbReference>
<evidence type="ECO:0000313" key="5">
    <source>
        <dbReference type="Proteomes" id="UP000310108"/>
    </source>
</evidence>
<dbReference type="OrthoDB" id="4937900at2759"/>
<evidence type="ECO:0000256" key="1">
    <source>
        <dbReference type="ARBA" id="ARBA00023242"/>
    </source>
</evidence>
<accession>A0A4U6XKD7</accession>
<dbReference type="GO" id="GO:0001228">
    <property type="term" value="F:DNA-binding transcription activator activity, RNA polymerase II-specific"/>
    <property type="evidence" value="ECO:0007669"/>
    <property type="project" value="TreeGrafter"/>
</dbReference>
<organism evidence="4 5">
    <name type="scientific">Colletotrichum tanaceti</name>
    <dbReference type="NCBI Taxonomy" id="1306861"/>
    <lineage>
        <taxon>Eukaryota</taxon>
        <taxon>Fungi</taxon>
        <taxon>Dikarya</taxon>
        <taxon>Ascomycota</taxon>
        <taxon>Pezizomycotina</taxon>
        <taxon>Sordariomycetes</taxon>
        <taxon>Hypocreomycetidae</taxon>
        <taxon>Glomerellales</taxon>
        <taxon>Glomerellaceae</taxon>
        <taxon>Colletotrichum</taxon>
        <taxon>Colletotrichum destructivum species complex</taxon>
    </lineage>
</organism>
<feature type="region of interest" description="Disordered" evidence="2">
    <location>
        <begin position="1"/>
        <end position="52"/>
    </location>
</feature>